<evidence type="ECO:0000313" key="1">
    <source>
        <dbReference type="EMBL" id="GAJ00347.1"/>
    </source>
</evidence>
<dbReference type="EMBL" id="BARW01017237">
    <property type="protein sequence ID" value="GAJ00347.1"/>
    <property type="molecule type" value="Genomic_DNA"/>
</dbReference>
<proteinExistence type="predicted"/>
<sequence length="70" mass="7729">IIVTVGHAAGEAKAFEWAKEEPRLKVTEAGKNSRIFPLDTGLTRHGPRAVDALEEFAKFIHPEIFGTIEN</sequence>
<gene>
    <name evidence="1" type="ORF">S12H4_29829</name>
</gene>
<dbReference type="Gene3D" id="3.40.50.1980">
    <property type="entry name" value="Nitrogenase molybdenum iron protein domain"/>
    <property type="match status" value="1"/>
</dbReference>
<name>X1U9Q8_9ZZZZ</name>
<comment type="caution">
    <text evidence="1">The sequence shown here is derived from an EMBL/GenBank/DDBJ whole genome shotgun (WGS) entry which is preliminary data.</text>
</comment>
<organism evidence="1">
    <name type="scientific">marine sediment metagenome</name>
    <dbReference type="NCBI Taxonomy" id="412755"/>
    <lineage>
        <taxon>unclassified sequences</taxon>
        <taxon>metagenomes</taxon>
        <taxon>ecological metagenomes</taxon>
    </lineage>
</organism>
<reference evidence="1" key="1">
    <citation type="journal article" date="2014" name="Front. Microbiol.">
        <title>High frequency of phylogenetically diverse reductive dehalogenase-homologous genes in deep subseafloor sedimentary metagenomes.</title>
        <authorList>
            <person name="Kawai M."/>
            <person name="Futagami T."/>
            <person name="Toyoda A."/>
            <person name="Takaki Y."/>
            <person name="Nishi S."/>
            <person name="Hori S."/>
            <person name="Arai W."/>
            <person name="Tsubouchi T."/>
            <person name="Morono Y."/>
            <person name="Uchiyama I."/>
            <person name="Ito T."/>
            <person name="Fujiyama A."/>
            <person name="Inagaki F."/>
            <person name="Takami H."/>
        </authorList>
    </citation>
    <scope>NUCLEOTIDE SEQUENCE</scope>
    <source>
        <strain evidence="1">Expedition CK06-06</strain>
    </source>
</reference>
<dbReference type="SUPFAM" id="SSF53807">
    <property type="entry name" value="Helical backbone' metal receptor"/>
    <property type="match status" value="1"/>
</dbReference>
<evidence type="ECO:0008006" key="2">
    <source>
        <dbReference type="Google" id="ProtNLM"/>
    </source>
</evidence>
<dbReference type="AlphaFoldDB" id="X1U9Q8"/>
<protein>
    <recommendedName>
        <fullName evidence="2">Fe/B12 periplasmic-binding domain-containing protein</fullName>
    </recommendedName>
</protein>
<accession>X1U9Q8</accession>
<feature type="non-terminal residue" evidence="1">
    <location>
        <position position="1"/>
    </location>
</feature>